<keyword evidence="1" id="KW-0812">Transmembrane</keyword>
<dbReference type="AlphaFoldDB" id="A0A2X4VLV4"/>
<dbReference type="EMBL" id="LS483476">
    <property type="protein sequence ID" value="SQI53117.1"/>
    <property type="molecule type" value="Genomic_DNA"/>
</dbReference>
<protein>
    <submittedName>
        <fullName evidence="2">Uncharacterized protein</fullName>
    </submittedName>
</protein>
<keyword evidence="3" id="KW-1185">Reference proteome</keyword>
<dbReference type="RefSeq" id="WP_066142494.1">
    <property type="nucleotide sequence ID" value="NZ_CBCSGM010000002.1"/>
</dbReference>
<feature type="transmembrane region" description="Helical" evidence="1">
    <location>
        <begin position="62"/>
        <end position="83"/>
    </location>
</feature>
<proteinExistence type="predicted"/>
<name>A0A2X4VLV4_LEDLE</name>
<feature type="transmembrane region" description="Helical" evidence="1">
    <location>
        <begin position="36"/>
        <end position="55"/>
    </location>
</feature>
<accession>A0A2X4VLV4</accession>
<reference evidence="2 3" key="1">
    <citation type="submission" date="2018-06" db="EMBL/GenBank/DDBJ databases">
        <authorList>
            <consortium name="Pathogen Informatics"/>
            <person name="Doyle S."/>
        </authorList>
    </citation>
    <scope>NUCLEOTIDE SEQUENCE [LARGE SCALE GENOMIC DNA]</scope>
    <source>
        <strain evidence="2 3">NCTC4824</strain>
    </source>
</reference>
<sequence length="86" mass="9793">MSTYAKSELSLLSELFLAILLTACYGIFCFKSFQPFPWLSFIGAPIGLAIIIACWKMKSPQWTFFIVGLLLNTVIWSIVFNWSSIF</sequence>
<organism evidence="2 3">
    <name type="scientific">Lederbergia lenta</name>
    <name type="common">Bacillus lentus</name>
    <dbReference type="NCBI Taxonomy" id="1467"/>
    <lineage>
        <taxon>Bacteria</taxon>
        <taxon>Bacillati</taxon>
        <taxon>Bacillota</taxon>
        <taxon>Bacilli</taxon>
        <taxon>Bacillales</taxon>
        <taxon>Bacillaceae</taxon>
        <taxon>Lederbergia</taxon>
    </lineage>
</organism>
<dbReference type="Proteomes" id="UP000249134">
    <property type="component" value="Chromosome 1"/>
</dbReference>
<dbReference type="KEGG" id="blen:NCTC4824_00651"/>
<keyword evidence="1" id="KW-1133">Transmembrane helix</keyword>
<evidence type="ECO:0000313" key="2">
    <source>
        <dbReference type="EMBL" id="SQI53117.1"/>
    </source>
</evidence>
<gene>
    <name evidence="2" type="ORF">NCTC4824_00651</name>
</gene>
<evidence type="ECO:0000313" key="3">
    <source>
        <dbReference type="Proteomes" id="UP000249134"/>
    </source>
</evidence>
<evidence type="ECO:0000256" key="1">
    <source>
        <dbReference type="SAM" id="Phobius"/>
    </source>
</evidence>
<keyword evidence="1" id="KW-0472">Membrane</keyword>